<dbReference type="InterPro" id="IPR000873">
    <property type="entry name" value="AMP-dep_synth/lig_dom"/>
</dbReference>
<dbReference type="PANTHER" id="PTHR24096">
    <property type="entry name" value="LONG-CHAIN-FATTY-ACID--COA LIGASE"/>
    <property type="match status" value="1"/>
</dbReference>
<feature type="domain" description="AMP-binding enzyme C-terminal" evidence="4">
    <location>
        <begin position="472"/>
        <end position="546"/>
    </location>
</feature>
<dbReference type="Pfam" id="PF00501">
    <property type="entry name" value="AMP-binding"/>
    <property type="match status" value="1"/>
</dbReference>
<dbReference type="InterPro" id="IPR045851">
    <property type="entry name" value="AMP-bd_C_sf"/>
</dbReference>
<dbReference type="EMBL" id="KV460218">
    <property type="protein sequence ID" value="OBT98079.1"/>
    <property type="molecule type" value="Genomic_DNA"/>
</dbReference>
<feature type="domain" description="AMP-dependent synthetase/ligase" evidence="3">
    <location>
        <begin position="26"/>
        <end position="421"/>
    </location>
</feature>
<dbReference type="OrthoDB" id="6509636at2759"/>
<evidence type="ECO:0000313" key="5">
    <source>
        <dbReference type="EMBL" id="OBT98079.1"/>
    </source>
</evidence>
<reference evidence="5 6" key="1">
    <citation type="submission" date="2016-03" db="EMBL/GenBank/DDBJ databases">
        <title>Comparative genomics of Pseudogymnoascus destructans, the fungus causing white-nose syndrome of bats.</title>
        <authorList>
            <person name="Palmer J.M."/>
            <person name="Drees K.P."/>
            <person name="Foster J.T."/>
            <person name="Lindner D.L."/>
        </authorList>
    </citation>
    <scope>NUCLEOTIDE SEQUENCE [LARGE SCALE GENOMIC DNA]</scope>
    <source>
        <strain evidence="5 6">UAMH 10579</strain>
    </source>
</reference>
<name>A0A1B8GQG6_9PEZI</name>
<dbReference type="STRING" id="342668.A0A1B8GQG6"/>
<dbReference type="InterPro" id="IPR020845">
    <property type="entry name" value="AMP-binding_CS"/>
</dbReference>
<evidence type="ECO:0000259" key="3">
    <source>
        <dbReference type="Pfam" id="PF00501"/>
    </source>
</evidence>
<keyword evidence="2" id="KW-0436">Ligase</keyword>
<organism evidence="5 6">
    <name type="scientific">Pseudogymnoascus verrucosus</name>
    <dbReference type="NCBI Taxonomy" id="342668"/>
    <lineage>
        <taxon>Eukaryota</taxon>
        <taxon>Fungi</taxon>
        <taxon>Dikarya</taxon>
        <taxon>Ascomycota</taxon>
        <taxon>Pezizomycotina</taxon>
        <taxon>Leotiomycetes</taxon>
        <taxon>Thelebolales</taxon>
        <taxon>Thelebolaceae</taxon>
        <taxon>Pseudogymnoascus</taxon>
    </lineage>
</organism>
<dbReference type="PROSITE" id="PS00455">
    <property type="entry name" value="AMP_BINDING"/>
    <property type="match status" value="1"/>
</dbReference>
<evidence type="ECO:0000256" key="2">
    <source>
        <dbReference type="ARBA" id="ARBA00022598"/>
    </source>
</evidence>
<protein>
    <recommendedName>
        <fullName evidence="7">NRPS-like protein biosynthetic cluster</fullName>
    </recommendedName>
</protein>
<dbReference type="PANTHER" id="PTHR24096:SF149">
    <property type="entry name" value="AMP-BINDING DOMAIN-CONTAINING PROTEIN-RELATED"/>
    <property type="match status" value="1"/>
</dbReference>
<sequence>MIIKSPYVATIPETDVLSFLFDDPGSQPDIPLFIDSLYPTQRVTSNEAKTLTRKFGKGLQKIAGVNAGDVVMVCAGNSILFPIAFLGTLCAGGIFTGVNPASTVGEIAYQMRLSEAKIIITDAKRLPSVLNAANDVGLPSTAIYLFDHGKDPIAKQPNMTFADLTKHGELDWHDIYRDDAPNRLGSSSRTYTLIFNQNPRTAVLNFSSGTTGMPKGCMVSHRNLVANCVQVMVADDAANARNGKVDNAGEVHCAYVPLYHAMGLVSFCIVNVKRRCSTVVISEFSLKALLDVIGCFRVTYLLLVPPVAVQLIKSAELSNSDLSSIKLVLCGAAPLGKETSEQLETIFYPNIVRARQGWGMSEATCTVTLFARDEYDPTCAGVGYLAANMEAKIVGDDGKELGYGEKGEALLRGPNIFQGYWKNSAASKEAWTEDGWLKTGDYVVVQKNGMFAVVDRKKELIKVKGYQVAPSELESQLLESDDVKDCAVIRVIREGREYPQGHIVPSRGGVTVQTIMDFMAKKLSPHKQLAGGIVFTSAIPKSPSGKILRRLIKDPFEKSAIRQHKL</sequence>
<dbReference type="GeneID" id="28837235"/>
<evidence type="ECO:0000259" key="4">
    <source>
        <dbReference type="Pfam" id="PF13193"/>
    </source>
</evidence>
<reference evidence="6" key="2">
    <citation type="journal article" date="2018" name="Nat. Commun.">
        <title>Extreme sensitivity to ultraviolet light in the fungal pathogen causing white-nose syndrome of bats.</title>
        <authorList>
            <person name="Palmer J.M."/>
            <person name="Drees K.P."/>
            <person name="Foster J.T."/>
            <person name="Lindner D.L."/>
        </authorList>
    </citation>
    <scope>NUCLEOTIDE SEQUENCE [LARGE SCALE GENOMIC DNA]</scope>
    <source>
        <strain evidence="6">UAMH 10579</strain>
    </source>
</reference>
<evidence type="ECO:0000313" key="6">
    <source>
        <dbReference type="Proteomes" id="UP000091956"/>
    </source>
</evidence>
<dbReference type="InterPro" id="IPR042099">
    <property type="entry name" value="ANL_N_sf"/>
</dbReference>
<dbReference type="RefSeq" id="XP_018131812.1">
    <property type="nucleotide sequence ID" value="XM_018273331.1"/>
</dbReference>
<dbReference type="Pfam" id="PF13193">
    <property type="entry name" value="AMP-binding_C"/>
    <property type="match status" value="1"/>
</dbReference>
<comment type="similarity">
    <text evidence="1">Belongs to the ATP-dependent AMP-binding enzyme family.</text>
</comment>
<accession>A0A1B8GQG6</accession>
<gene>
    <name evidence="5" type="ORF">VE01_03849</name>
</gene>
<evidence type="ECO:0000256" key="1">
    <source>
        <dbReference type="ARBA" id="ARBA00006432"/>
    </source>
</evidence>
<dbReference type="SUPFAM" id="SSF56801">
    <property type="entry name" value="Acetyl-CoA synthetase-like"/>
    <property type="match status" value="1"/>
</dbReference>
<proteinExistence type="inferred from homology"/>
<dbReference type="InterPro" id="IPR025110">
    <property type="entry name" value="AMP-bd_C"/>
</dbReference>
<dbReference type="Gene3D" id="3.40.50.12780">
    <property type="entry name" value="N-terminal domain of ligase-like"/>
    <property type="match status" value="1"/>
</dbReference>
<dbReference type="AlphaFoldDB" id="A0A1B8GQG6"/>
<keyword evidence="6" id="KW-1185">Reference proteome</keyword>
<dbReference type="Gene3D" id="3.30.300.30">
    <property type="match status" value="1"/>
</dbReference>
<dbReference type="Proteomes" id="UP000091956">
    <property type="component" value="Unassembled WGS sequence"/>
</dbReference>
<dbReference type="GO" id="GO:0016405">
    <property type="term" value="F:CoA-ligase activity"/>
    <property type="evidence" value="ECO:0007669"/>
    <property type="project" value="TreeGrafter"/>
</dbReference>
<evidence type="ECO:0008006" key="7">
    <source>
        <dbReference type="Google" id="ProtNLM"/>
    </source>
</evidence>